<sequence length="62" mass="7155">MTKNRKMNNRPGRAPAGRAGRRPSTSRSTARRPKDRRNDKITIVSTVIQLLRLVWEISQKIN</sequence>
<dbReference type="AlphaFoldDB" id="L7ES81"/>
<reference evidence="2 3" key="1">
    <citation type="journal article" date="2011" name="Plasmid">
        <title>Streptomyces turgidiscabies Car8 contains a modular pathogenicity island that shares virulence genes with other actinobacterial plant pathogens.</title>
        <authorList>
            <person name="Huguet-Tapia J.C."/>
            <person name="Badger J.H."/>
            <person name="Loria R."/>
            <person name="Pettis G.S."/>
        </authorList>
    </citation>
    <scope>NUCLEOTIDE SEQUENCE [LARGE SCALE GENOMIC DNA]</scope>
    <source>
        <strain evidence="2 3">Car8</strain>
    </source>
</reference>
<dbReference type="EMBL" id="AEJB01000623">
    <property type="protein sequence ID" value="ELP62283.1"/>
    <property type="molecule type" value="Genomic_DNA"/>
</dbReference>
<dbReference type="PATRIC" id="fig|698760.3.peg.8779"/>
<feature type="compositionally biased region" description="Low complexity" evidence="1">
    <location>
        <begin position="10"/>
        <end position="28"/>
    </location>
</feature>
<protein>
    <submittedName>
        <fullName evidence="2">Uncharacterized protein</fullName>
    </submittedName>
</protein>
<organism evidence="2 3">
    <name type="scientific">Streptomyces turgidiscabies (strain Car8)</name>
    <dbReference type="NCBI Taxonomy" id="698760"/>
    <lineage>
        <taxon>Bacteria</taxon>
        <taxon>Bacillati</taxon>
        <taxon>Actinomycetota</taxon>
        <taxon>Actinomycetes</taxon>
        <taxon>Kitasatosporales</taxon>
        <taxon>Streptomycetaceae</taxon>
        <taxon>Streptomyces</taxon>
    </lineage>
</organism>
<evidence type="ECO:0000256" key="1">
    <source>
        <dbReference type="SAM" id="MobiDB-lite"/>
    </source>
</evidence>
<keyword evidence="3" id="KW-1185">Reference proteome</keyword>
<name>L7ES81_STRT8</name>
<dbReference type="Proteomes" id="UP000010931">
    <property type="component" value="Unassembled WGS sequence"/>
</dbReference>
<accession>L7ES81</accession>
<evidence type="ECO:0000313" key="2">
    <source>
        <dbReference type="EMBL" id="ELP62283.1"/>
    </source>
</evidence>
<dbReference type="STRING" id="85558.T45_06611"/>
<proteinExistence type="predicted"/>
<gene>
    <name evidence="2" type="ORF">STRTUCAR8_04757</name>
</gene>
<evidence type="ECO:0000313" key="3">
    <source>
        <dbReference type="Proteomes" id="UP000010931"/>
    </source>
</evidence>
<comment type="caution">
    <text evidence="2">The sequence shown here is derived from an EMBL/GenBank/DDBJ whole genome shotgun (WGS) entry which is preliminary data.</text>
</comment>
<feature type="region of interest" description="Disordered" evidence="1">
    <location>
        <begin position="1"/>
        <end position="40"/>
    </location>
</feature>